<dbReference type="PANTHER" id="PTHR44307:SF2">
    <property type="entry name" value="PHOSPHOETHANOLAMINE METHYLTRANSFERASE ISOFORM X1"/>
    <property type="match status" value="1"/>
</dbReference>
<evidence type="ECO:0000313" key="6">
    <source>
        <dbReference type="EMBL" id="URZ10303.1"/>
    </source>
</evidence>
<dbReference type="Proteomes" id="UP000190951">
    <property type="component" value="Chromosome"/>
</dbReference>
<sequence length="218" mass="25945">MNLEEMSSFFNKRVNEYEEHMMKNVGGADRYYIETAKLIPQFREINLLDLGCGTGLEVDEIFKINNKVKVTGIDISKEMLEKIKEKHKDKLDRIKLIVDDYFKYDFGEEIFDVAVSVETLHHFTHEEKIKLYKKILRSLKNEGFYIETDYMAPNQEFEDYHFNENKRIRSRLGITEGFYHYDTPCTVENQIRMLYKAGFNTVKEVFKYDNTVILVGRK</sequence>
<evidence type="ECO:0000256" key="5">
    <source>
        <dbReference type="ARBA" id="ARBA00047622"/>
    </source>
</evidence>
<dbReference type="EMBL" id="CP096983">
    <property type="protein sequence ID" value="URZ10303.1"/>
    <property type="molecule type" value="Genomic_DNA"/>
</dbReference>
<reference evidence="6 7" key="1">
    <citation type="submission" date="2022-04" db="EMBL/GenBank/DDBJ databases">
        <title>Genome sequence of C. roseum typestrain.</title>
        <authorList>
            <person name="Poehlein A."/>
            <person name="Schoch T."/>
            <person name="Duerre P."/>
            <person name="Daniel R."/>
        </authorList>
    </citation>
    <scope>NUCLEOTIDE SEQUENCE [LARGE SCALE GENOMIC DNA]</scope>
    <source>
        <strain evidence="6 7">DSM 7320</strain>
    </source>
</reference>
<dbReference type="GO" id="GO:0032259">
    <property type="term" value="P:methylation"/>
    <property type="evidence" value="ECO:0007669"/>
    <property type="project" value="UniProtKB-KW"/>
</dbReference>
<dbReference type="Gene3D" id="3.40.50.150">
    <property type="entry name" value="Vaccinia Virus protein VP39"/>
    <property type="match status" value="1"/>
</dbReference>
<evidence type="ECO:0000256" key="2">
    <source>
        <dbReference type="ARBA" id="ARBA00022603"/>
    </source>
</evidence>
<comment type="catalytic activity">
    <reaction evidence="5">
        <text>phosphoethanolamine + S-adenosyl-L-methionine = N-methylethanolamine phosphate + S-adenosyl-L-homocysteine + H(+)</text>
        <dbReference type="Rhea" id="RHEA:20365"/>
        <dbReference type="ChEBI" id="CHEBI:15378"/>
        <dbReference type="ChEBI" id="CHEBI:57781"/>
        <dbReference type="ChEBI" id="CHEBI:57856"/>
        <dbReference type="ChEBI" id="CHEBI:58190"/>
        <dbReference type="ChEBI" id="CHEBI:59789"/>
        <dbReference type="EC" id="2.1.1.103"/>
    </reaction>
    <physiologicalReaction direction="left-to-right" evidence="5">
        <dbReference type="Rhea" id="RHEA:20366"/>
    </physiologicalReaction>
</comment>
<accession>A0A1S8LEC6</accession>
<dbReference type="KEGG" id="crw:CROST_010110"/>
<keyword evidence="7" id="KW-1185">Reference proteome</keyword>
<gene>
    <name evidence="6" type="primary">cmoA_1</name>
    <name evidence="6" type="ORF">CROST_010110</name>
</gene>
<evidence type="ECO:0000313" key="7">
    <source>
        <dbReference type="Proteomes" id="UP000190951"/>
    </source>
</evidence>
<dbReference type="CDD" id="cd02440">
    <property type="entry name" value="AdoMet_MTases"/>
    <property type="match status" value="1"/>
</dbReference>
<dbReference type="SUPFAM" id="SSF53335">
    <property type="entry name" value="S-adenosyl-L-methionine-dependent methyltransferases"/>
    <property type="match status" value="1"/>
</dbReference>
<dbReference type="GO" id="GO:0000234">
    <property type="term" value="F:phosphoethanolamine N-methyltransferase activity"/>
    <property type="evidence" value="ECO:0007669"/>
    <property type="project" value="UniProtKB-EC"/>
</dbReference>
<evidence type="ECO:0000256" key="3">
    <source>
        <dbReference type="ARBA" id="ARBA00022679"/>
    </source>
</evidence>
<dbReference type="Pfam" id="PF13649">
    <property type="entry name" value="Methyltransf_25"/>
    <property type="match status" value="1"/>
</dbReference>
<dbReference type="RefSeq" id="WP_077834288.1">
    <property type="nucleotide sequence ID" value="NZ_CP096983.1"/>
</dbReference>
<comment type="pathway">
    <text evidence="1">Lipid metabolism.</text>
</comment>
<protein>
    <submittedName>
        <fullName evidence="6">Carboxy-S-adenosyl-L-methionine synthase</fullName>
        <ecNumber evidence="6">2.1.3.-</ecNumber>
    </submittedName>
</protein>
<dbReference type="STRING" id="84029.CROST_10560"/>
<dbReference type="PANTHER" id="PTHR44307">
    <property type="entry name" value="PHOSPHOETHANOLAMINE METHYLTRANSFERASE"/>
    <property type="match status" value="1"/>
</dbReference>
<dbReference type="InterPro" id="IPR029063">
    <property type="entry name" value="SAM-dependent_MTases_sf"/>
</dbReference>
<keyword evidence="3 6" id="KW-0808">Transferase</keyword>
<comment type="pathway">
    <text evidence="4">Phospholipid metabolism.</text>
</comment>
<dbReference type="InterPro" id="IPR041698">
    <property type="entry name" value="Methyltransf_25"/>
</dbReference>
<dbReference type="AlphaFoldDB" id="A0A1S8LEC6"/>
<name>A0A1S8LEC6_9CLOT</name>
<evidence type="ECO:0000256" key="4">
    <source>
        <dbReference type="ARBA" id="ARBA00025707"/>
    </source>
</evidence>
<proteinExistence type="predicted"/>
<organism evidence="6 7">
    <name type="scientific">Clostridium felsineum</name>
    <dbReference type="NCBI Taxonomy" id="36839"/>
    <lineage>
        <taxon>Bacteria</taxon>
        <taxon>Bacillati</taxon>
        <taxon>Bacillota</taxon>
        <taxon>Clostridia</taxon>
        <taxon>Eubacteriales</taxon>
        <taxon>Clostridiaceae</taxon>
        <taxon>Clostridium</taxon>
    </lineage>
</organism>
<evidence type="ECO:0000256" key="1">
    <source>
        <dbReference type="ARBA" id="ARBA00005189"/>
    </source>
</evidence>
<dbReference type="EC" id="2.1.3.-" evidence="6"/>
<keyword evidence="2" id="KW-0489">Methyltransferase</keyword>